<dbReference type="Pfam" id="PF01549">
    <property type="entry name" value="ShK"/>
    <property type="match status" value="2"/>
</dbReference>
<feature type="region of interest" description="Disordered" evidence="1">
    <location>
        <begin position="187"/>
        <end position="212"/>
    </location>
</feature>
<feature type="domain" description="ShKT" evidence="3">
    <location>
        <begin position="57"/>
        <end position="83"/>
    </location>
</feature>
<sequence>MQPAGWAMAAAWLVLWILAEGSDQSEFCGSWAAAGECTRNAAYMLKACPESCGAQNGCKEWAAAGECEKNPNFMLKVCAAACDSPKAAQAEPSTATSEGGLSDPTERAEKAEALLQQARKDLEEMRRYLSEANKLALEELERQNQQKLRQIELARAVAEEKERQLRQALESTKSRAALLEEQLAAVRAAAPGSARPAPQAPHPTPRPRRRPVEPIYPLVVPEEAEKACEGALLELCGRHLDGQNPQLKELLVACRHGIENEKQLEQLLPEVKITRARDARAARDAGDLDAGTCANNRNASELNSTEDVPAFFSGIRCEGVCSSGLALAAVKAALQQSLQLLLDGALLLLNHGLGADPDKGRAAAAKAAGIGRALRAQLAARAVQRWDELAQGEVKKVLTRSGAALQRWGAAWALRLSSAWATLLGNLPPERRTWLPQDPRKAECA</sequence>
<feature type="compositionally biased region" description="Low complexity" evidence="1">
    <location>
        <begin position="187"/>
        <end position="197"/>
    </location>
</feature>
<dbReference type="EMBL" id="CAUJNA010002224">
    <property type="protein sequence ID" value="CAJ1391834.1"/>
    <property type="molecule type" value="Genomic_DNA"/>
</dbReference>
<comment type="caution">
    <text evidence="4">The sequence shown here is derived from an EMBL/GenBank/DDBJ whole genome shotgun (WGS) entry which is preliminary data.</text>
</comment>
<feature type="signal peptide" evidence="2">
    <location>
        <begin position="1"/>
        <end position="21"/>
    </location>
</feature>
<evidence type="ECO:0000256" key="2">
    <source>
        <dbReference type="SAM" id="SignalP"/>
    </source>
</evidence>
<evidence type="ECO:0000256" key="1">
    <source>
        <dbReference type="SAM" id="MobiDB-lite"/>
    </source>
</evidence>
<dbReference type="InterPro" id="IPR003582">
    <property type="entry name" value="ShKT_dom"/>
</dbReference>
<feature type="chain" id="PRO_5041276276" description="ShKT domain-containing protein" evidence="2">
    <location>
        <begin position="22"/>
        <end position="445"/>
    </location>
</feature>
<protein>
    <recommendedName>
        <fullName evidence="3">ShKT domain-containing protein</fullName>
    </recommendedName>
</protein>
<keyword evidence="5" id="KW-1185">Reference proteome</keyword>
<reference evidence="4" key="1">
    <citation type="submission" date="2023-08" db="EMBL/GenBank/DDBJ databases">
        <authorList>
            <person name="Chen Y."/>
            <person name="Shah S."/>
            <person name="Dougan E. K."/>
            <person name="Thang M."/>
            <person name="Chan C."/>
        </authorList>
    </citation>
    <scope>NUCLEOTIDE SEQUENCE</scope>
</reference>
<proteinExistence type="predicted"/>
<evidence type="ECO:0000259" key="3">
    <source>
        <dbReference type="Pfam" id="PF01549"/>
    </source>
</evidence>
<accession>A0AA36IS17</accession>
<gene>
    <name evidence="4" type="ORF">EVOR1521_LOCUS17091</name>
</gene>
<evidence type="ECO:0000313" key="5">
    <source>
        <dbReference type="Proteomes" id="UP001178507"/>
    </source>
</evidence>
<name>A0AA36IS17_9DINO</name>
<keyword evidence="2" id="KW-0732">Signal</keyword>
<organism evidence="4 5">
    <name type="scientific">Effrenium voratum</name>
    <dbReference type="NCBI Taxonomy" id="2562239"/>
    <lineage>
        <taxon>Eukaryota</taxon>
        <taxon>Sar</taxon>
        <taxon>Alveolata</taxon>
        <taxon>Dinophyceae</taxon>
        <taxon>Suessiales</taxon>
        <taxon>Symbiodiniaceae</taxon>
        <taxon>Effrenium</taxon>
    </lineage>
</organism>
<feature type="domain" description="ShKT" evidence="3">
    <location>
        <begin position="23"/>
        <end position="53"/>
    </location>
</feature>
<dbReference type="Proteomes" id="UP001178507">
    <property type="component" value="Unassembled WGS sequence"/>
</dbReference>
<dbReference type="AlphaFoldDB" id="A0AA36IS17"/>
<evidence type="ECO:0000313" key="4">
    <source>
        <dbReference type="EMBL" id="CAJ1391834.1"/>
    </source>
</evidence>